<dbReference type="SUPFAM" id="SSF53383">
    <property type="entry name" value="PLP-dependent transferases"/>
    <property type="match status" value="1"/>
</dbReference>
<feature type="non-terminal residue" evidence="2">
    <location>
        <position position="1"/>
    </location>
</feature>
<dbReference type="Pfam" id="PF00155">
    <property type="entry name" value="Aminotran_1_2"/>
    <property type="match status" value="1"/>
</dbReference>
<dbReference type="CDD" id="cd00609">
    <property type="entry name" value="AAT_like"/>
    <property type="match status" value="1"/>
</dbReference>
<dbReference type="PANTHER" id="PTHR46577">
    <property type="entry name" value="HTH-TYPE TRANSCRIPTIONAL REGULATORY PROTEIN GABR"/>
    <property type="match status" value="1"/>
</dbReference>
<evidence type="ECO:0000313" key="2">
    <source>
        <dbReference type="EMBL" id="NYS48184.1"/>
    </source>
</evidence>
<sequence length="155" mass="16302">PMPAWSKCATRALAAATSEQLCSADPAGLPQLRQQIADFLAKYRGIRCDPQDIVVTTGIRHAIDLLARGIVHDGDKVCLEEPGYPAARALFALAGAVPVDIAVDAEGIDCAALAAHTDACLAYVTPAHQSPLGVTMSVTRRLALLEWANDSGAWV</sequence>
<organism evidence="2 3">
    <name type="scientific">Gemelliphila palaticanis</name>
    <dbReference type="NCBI Taxonomy" id="81950"/>
    <lineage>
        <taxon>Bacteria</taxon>
        <taxon>Bacillati</taxon>
        <taxon>Bacillota</taxon>
        <taxon>Bacilli</taxon>
        <taxon>Bacillales</taxon>
        <taxon>Gemellaceae</taxon>
        <taxon>Gemelliphila</taxon>
    </lineage>
</organism>
<reference evidence="2 3" key="1">
    <citation type="submission" date="2020-07" db="EMBL/GenBank/DDBJ databases">
        <title>MOT database genomes.</title>
        <authorList>
            <person name="Joseph S."/>
            <person name="Aduse-Opoku J."/>
            <person name="Hashim A."/>
            <person name="Wade W."/>
            <person name="Curtis M."/>
        </authorList>
    </citation>
    <scope>NUCLEOTIDE SEQUENCE [LARGE SCALE GENOMIC DNA]</scope>
    <source>
        <strain evidence="2 3">CIP 106318</strain>
    </source>
</reference>
<feature type="domain" description="Aminotransferase class I/classII large" evidence="1">
    <location>
        <begin position="6"/>
        <end position="155"/>
    </location>
</feature>
<keyword evidence="3" id="KW-1185">Reference proteome</keyword>
<dbReference type="InterPro" id="IPR015421">
    <property type="entry name" value="PyrdxlP-dep_Trfase_major"/>
</dbReference>
<dbReference type="InterPro" id="IPR015424">
    <property type="entry name" value="PyrdxlP-dep_Trfase"/>
</dbReference>
<name>A0ABX2T0U3_9BACL</name>
<proteinExistence type="predicted"/>
<dbReference type="PANTHER" id="PTHR46577:SF1">
    <property type="entry name" value="HTH-TYPE TRANSCRIPTIONAL REGULATORY PROTEIN GABR"/>
    <property type="match status" value="1"/>
</dbReference>
<dbReference type="Proteomes" id="UP000531840">
    <property type="component" value="Unassembled WGS sequence"/>
</dbReference>
<accession>A0ABX2T0U3</accession>
<dbReference type="Gene3D" id="3.40.640.10">
    <property type="entry name" value="Type I PLP-dependent aspartate aminotransferase-like (Major domain)"/>
    <property type="match status" value="1"/>
</dbReference>
<evidence type="ECO:0000313" key="3">
    <source>
        <dbReference type="Proteomes" id="UP000531840"/>
    </source>
</evidence>
<comment type="caution">
    <text evidence="2">The sequence shown here is derived from an EMBL/GenBank/DDBJ whole genome shotgun (WGS) entry which is preliminary data.</text>
</comment>
<evidence type="ECO:0000259" key="1">
    <source>
        <dbReference type="Pfam" id="PF00155"/>
    </source>
</evidence>
<dbReference type="EMBL" id="JACBYF010000066">
    <property type="protein sequence ID" value="NYS48184.1"/>
    <property type="molecule type" value="Genomic_DNA"/>
</dbReference>
<dbReference type="InterPro" id="IPR051446">
    <property type="entry name" value="HTH_trans_reg/aminotransferase"/>
</dbReference>
<gene>
    <name evidence="2" type="ORF">HZY85_08405</name>
</gene>
<protein>
    <submittedName>
        <fullName evidence="2">Aminotransferase class I/II-fold pyridoxal phosphate-dependent enzyme</fullName>
    </submittedName>
</protein>
<keyword evidence="2" id="KW-0032">Aminotransferase</keyword>
<dbReference type="GO" id="GO:0008483">
    <property type="term" value="F:transaminase activity"/>
    <property type="evidence" value="ECO:0007669"/>
    <property type="project" value="UniProtKB-KW"/>
</dbReference>
<dbReference type="InterPro" id="IPR004839">
    <property type="entry name" value="Aminotransferase_I/II_large"/>
</dbReference>
<feature type="non-terminal residue" evidence="2">
    <location>
        <position position="155"/>
    </location>
</feature>
<keyword evidence="2" id="KW-0808">Transferase</keyword>